<reference evidence="2 3" key="3">
    <citation type="journal article" date="2011" name="Nat. Chem. Biol.">
        <title>Reveromycin A biosynthesis uses RevG and RevJ for stereospecific spiroacetal formation.</title>
        <authorList>
            <person name="Takahashi S."/>
            <person name="Toyoda A."/>
            <person name="Sekiyama Y."/>
            <person name="Takagi H."/>
            <person name="Nogawa T."/>
            <person name="Uramoto M."/>
            <person name="Suzuki R."/>
            <person name="Koshino H."/>
            <person name="Kumano T."/>
            <person name="Panthee S."/>
            <person name="Dairi T."/>
            <person name="Ishikawa J."/>
            <person name="Ikeda H."/>
            <person name="Sakaki Y."/>
            <person name="Osada H."/>
        </authorList>
    </citation>
    <scope>NUCLEOTIDE SEQUENCE [LARGE SCALE GENOMIC DNA]</scope>
    <source>
        <strain evidence="2 3">SN-593</strain>
    </source>
</reference>
<dbReference type="Pfam" id="PF10282">
    <property type="entry name" value="Lactonase"/>
    <property type="match status" value="1"/>
</dbReference>
<gene>
    <name evidence="2" type="ORF">RVR_8702</name>
</gene>
<proteinExistence type="inferred from homology"/>
<reference evidence="2 3" key="4">
    <citation type="journal article" date="2020" name="Sci. Rep.">
        <title>beta-carboline chemical signals induce reveromycin production through a LuxR family regulator in Streptomyces sp. SN-593.</title>
        <authorList>
            <person name="Panthee S."/>
            <person name="Kito N."/>
            <person name="Hayashi T."/>
            <person name="Shimizu T."/>
            <person name="Ishikawa J."/>
            <person name="Hamamoto H."/>
            <person name="Osada H."/>
            <person name="Takahashi S."/>
        </authorList>
    </citation>
    <scope>NUCLEOTIDE SEQUENCE [LARGE SCALE GENOMIC DNA]</scope>
    <source>
        <strain evidence="2 3">SN-593</strain>
    </source>
</reference>
<evidence type="ECO:0000313" key="3">
    <source>
        <dbReference type="Proteomes" id="UP000595703"/>
    </source>
</evidence>
<reference evidence="2 3" key="2">
    <citation type="journal article" date="2011" name="J. Antibiot.">
        <title>Furaquinocins I and J: novel polyketide isoprenoid hybrid compounds from Streptomyces reveromyceticus SN-593.</title>
        <authorList>
            <person name="Panthee S."/>
            <person name="Takahashi S."/>
            <person name="Takagi H."/>
            <person name="Nogawa T."/>
            <person name="Oowada E."/>
            <person name="Uramoto M."/>
            <person name="Osada H."/>
        </authorList>
    </citation>
    <scope>NUCLEOTIDE SEQUENCE [LARGE SCALE GENOMIC DNA]</scope>
    <source>
        <strain evidence="2 3">SN-593</strain>
    </source>
</reference>
<dbReference type="Gene3D" id="2.130.10.10">
    <property type="entry name" value="YVTN repeat-like/Quinoprotein amine dehydrogenase"/>
    <property type="match status" value="1"/>
</dbReference>
<dbReference type="GO" id="GO:0005829">
    <property type="term" value="C:cytosol"/>
    <property type="evidence" value="ECO:0007669"/>
    <property type="project" value="TreeGrafter"/>
</dbReference>
<protein>
    <submittedName>
        <fullName evidence="2">Uncharacterized protein</fullName>
    </submittedName>
</protein>
<reference evidence="2 3" key="1">
    <citation type="journal article" date="2010" name="J. Bacteriol.">
        <title>Biochemical characterization of a novel indole prenyltransferase from Streptomyces sp. SN-593.</title>
        <authorList>
            <person name="Takahashi S."/>
            <person name="Takagi H."/>
            <person name="Toyoda A."/>
            <person name="Uramoto M."/>
            <person name="Nogawa T."/>
            <person name="Ueki M."/>
            <person name="Sakaki Y."/>
            <person name="Osada H."/>
        </authorList>
    </citation>
    <scope>NUCLEOTIDE SEQUENCE [LARGE SCALE GENOMIC DNA]</scope>
    <source>
        <strain evidence="2 3">SN-593</strain>
    </source>
</reference>
<dbReference type="AlphaFoldDB" id="A0A7U3UYV8"/>
<dbReference type="InterPro" id="IPR015943">
    <property type="entry name" value="WD40/YVTN_repeat-like_dom_sf"/>
</dbReference>
<dbReference type="RefSeq" id="WP_202237244.1">
    <property type="nucleotide sequence ID" value="NZ_AP018365.1"/>
</dbReference>
<dbReference type="PANTHER" id="PTHR30344">
    <property type="entry name" value="6-PHOSPHOGLUCONOLACTONASE-RELATED"/>
    <property type="match status" value="1"/>
</dbReference>
<evidence type="ECO:0000256" key="1">
    <source>
        <dbReference type="ARBA" id="ARBA00005564"/>
    </source>
</evidence>
<name>A0A7U3UYV8_9ACTN</name>
<dbReference type="KEGG" id="arev:RVR_8702"/>
<organism evidence="2 3">
    <name type="scientific">Actinacidiphila reveromycinica</name>
    <dbReference type="NCBI Taxonomy" id="659352"/>
    <lineage>
        <taxon>Bacteria</taxon>
        <taxon>Bacillati</taxon>
        <taxon>Actinomycetota</taxon>
        <taxon>Actinomycetes</taxon>
        <taxon>Kitasatosporales</taxon>
        <taxon>Streptomycetaceae</taxon>
        <taxon>Actinacidiphila</taxon>
    </lineage>
</organism>
<keyword evidence="3" id="KW-1185">Reference proteome</keyword>
<dbReference type="EMBL" id="AP018365">
    <property type="protein sequence ID" value="BBB01336.1"/>
    <property type="molecule type" value="Genomic_DNA"/>
</dbReference>
<sequence>MTSAAAVPDPRPAHLYVGTFPRAYHRDPVDTAFGVYALRVDPRTGDLRPAGSVPTPRPGWLAVHPGGRFLYAMNEVRDFEGHPGGGVSAFAADPRTGRLTALGTVPLGEPSPCHGVVDATGRHLIVATFHGGTVHLLPLGDDGRPGPACDVRRHRGSSVHPRRQTSPHAHSVTLDPANRFVLVADLGTDRLEVYGLDADRGRLSALPDGGACLPPGSGPRHTVFHPTAPVVYLVNEMAATVTVFAWEPEHGGLRATQTAPVLPEGTTGYRSASGIAVHPTGRFLYVTTRSHGSSGEPPERGPDSLVTFLIDPGTGRLLPGGRTATGGEIPRSLVLDPDGRHLYVGHQASGNVVTFRVDPGNGVPEPTGQVVATPVPVCLQMVPAQAVQEASAASAVSASRGTG</sequence>
<dbReference type="GO" id="GO:0017057">
    <property type="term" value="F:6-phosphogluconolactonase activity"/>
    <property type="evidence" value="ECO:0007669"/>
    <property type="project" value="TreeGrafter"/>
</dbReference>
<dbReference type="InterPro" id="IPR019405">
    <property type="entry name" value="Lactonase_7-beta_prop"/>
</dbReference>
<accession>A0A7U3UYV8</accession>
<dbReference type="InterPro" id="IPR050282">
    <property type="entry name" value="Cycloisomerase_2"/>
</dbReference>
<dbReference type="InterPro" id="IPR011048">
    <property type="entry name" value="Haem_d1_sf"/>
</dbReference>
<comment type="similarity">
    <text evidence="1">Belongs to the cycloisomerase 2 family.</text>
</comment>
<dbReference type="SUPFAM" id="SSF51004">
    <property type="entry name" value="C-terminal (heme d1) domain of cytochrome cd1-nitrite reductase"/>
    <property type="match status" value="1"/>
</dbReference>
<evidence type="ECO:0000313" key="2">
    <source>
        <dbReference type="EMBL" id="BBB01336.1"/>
    </source>
</evidence>
<dbReference type="Proteomes" id="UP000595703">
    <property type="component" value="Chromosome"/>
</dbReference>
<dbReference type="PANTHER" id="PTHR30344:SF1">
    <property type="entry name" value="6-PHOSPHOGLUCONOLACTONASE"/>
    <property type="match status" value="1"/>
</dbReference>